<evidence type="ECO:0000313" key="2">
    <source>
        <dbReference type="EMBL" id="KWZ76736.1"/>
    </source>
</evidence>
<dbReference type="AlphaFoldDB" id="A0A133KAY5"/>
<proteinExistence type="predicted"/>
<gene>
    <name evidence="2" type="ORF">HMPREF3200_01689</name>
</gene>
<keyword evidence="1" id="KW-1133">Transmembrane helix</keyword>
<organism evidence="2 3">
    <name type="scientific">Anaerococcus tetradius</name>
    <dbReference type="NCBI Taxonomy" id="33036"/>
    <lineage>
        <taxon>Bacteria</taxon>
        <taxon>Bacillati</taxon>
        <taxon>Bacillota</taxon>
        <taxon>Tissierellia</taxon>
        <taxon>Tissierellales</taxon>
        <taxon>Peptoniphilaceae</taxon>
        <taxon>Anaerococcus</taxon>
    </lineage>
</organism>
<dbReference type="EMBL" id="LRPM01000071">
    <property type="protein sequence ID" value="KWZ76736.1"/>
    <property type="molecule type" value="Genomic_DNA"/>
</dbReference>
<evidence type="ECO:0000256" key="1">
    <source>
        <dbReference type="SAM" id="Phobius"/>
    </source>
</evidence>
<name>A0A133KAY5_9FIRM</name>
<evidence type="ECO:0000313" key="3">
    <source>
        <dbReference type="Proteomes" id="UP000070383"/>
    </source>
</evidence>
<comment type="caution">
    <text evidence="2">The sequence shown here is derived from an EMBL/GenBank/DDBJ whole genome shotgun (WGS) entry which is preliminary data.</text>
</comment>
<keyword evidence="1" id="KW-0812">Transmembrane</keyword>
<dbReference type="Proteomes" id="UP000070383">
    <property type="component" value="Unassembled WGS sequence"/>
</dbReference>
<keyword evidence="3" id="KW-1185">Reference proteome</keyword>
<accession>A0A133KAY5</accession>
<dbReference type="PATRIC" id="fig|33036.3.peg.1672"/>
<feature type="transmembrane region" description="Helical" evidence="1">
    <location>
        <begin position="34"/>
        <end position="52"/>
    </location>
</feature>
<reference evidence="3" key="1">
    <citation type="submission" date="2016-01" db="EMBL/GenBank/DDBJ databases">
        <authorList>
            <person name="Mitreva M."/>
            <person name="Pepin K.H."/>
            <person name="Mihindukulasuriya K.A."/>
            <person name="Fulton R."/>
            <person name="Fronick C."/>
            <person name="O'Laughlin M."/>
            <person name="Miner T."/>
            <person name="Herter B."/>
            <person name="Rosa B.A."/>
            <person name="Cordes M."/>
            <person name="Tomlinson C."/>
            <person name="Wollam A."/>
            <person name="Palsikar V.B."/>
            <person name="Mardis E.R."/>
            <person name="Wilson R.K."/>
        </authorList>
    </citation>
    <scope>NUCLEOTIDE SEQUENCE [LARGE SCALE GENOMIC DNA]</scope>
    <source>
        <strain evidence="3">MJR8151</strain>
    </source>
</reference>
<keyword evidence="1" id="KW-0472">Membrane</keyword>
<protein>
    <submittedName>
        <fullName evidence="2">Uncharacterized protein</fullName>
    </submittedName>
</protein>
<sequence>MFGFVTYYKSLKIIGLNFLAIESNNFRFICPHSLVLLGFFAIGELIIFLYFYNKLLDTKVYNFSIFFIKKLTSFS</sequence>